<gene>
    <name evidence="1" type="ORF">ACOLOM_LOCUS1995</name>
</gene>
<keyword evidence="2" id="KW-1185">Reference proteome</keyword>
<organism evidence="1 2">
    <name type="scientific">Acaulospora colombiana</name>
    <dbReference type="NCBI Taxonomy" id="27376"/>
    <lineage>
        <taxon>Eukaryota</taxon>
        <taxon>Fungi</taxon>
        <taxon>Fungi incertae sedis</taxon>
        <taxon>Mucoromycota</taxon>
        <taxon>Glomeromycotina</taxon>
        <taxon>Glomeromycetes</taxon>
        <taxon>Diversisporales</taxon>
        <taxon>Acaulosporaceae</taxon>
        <taxon>Acaulospora</taxon>
    </lineage>
</organism>
<accession>A0ACA9KN24</accession>
<evidence type="ECO:0000313" key="2">
    <source>
        <dbReference type="Proteomes" id="UP000789525"/>
    </source>
</evidence>
<dbReference type="EMBL" id="CAJVPT010002443">
    <property type="protein sequence ID" value="CAG8481266.1"/>
    <property type="molecule type" value="Genomic_DNA"/>
</dbReference>
<protein>
    <submittedName>
        <fullName evidence="1">10209_t:CDS:1</fullName>
    </submittedName>
</protein>
<reference evidence="1" key="1">
    <citation type="submission" date="2021-06" db="EMBL/GenBank/DDBJ databases">
        <authorList>
            <person name="Kallberg Y."/>
            <person name="Tangrot J."/>
            <person name="Rosling A."/>
        </authorList>
    </citation>
    <scope>NUCLEOTIDE SEQUENCE</scope>
    <source>
        <strain evidence="1">CL356</strain>
    </source>
</reference>
<comment type="caution">
    <text evidence="1">The sequence shown here is derived from an EMBL/GenBank/DDBJ whole genome shotgun (WGS) entry which is preliminary data.</text>
</comment>
<dbReference type="Proteomes" id="UP000789525">
    <property type="component" value="Unassembled WGS sequence"/>
</dbReference>
<name>A0ACA9KN24_9GLOM</name>
<sequence>MPYSKGKNTKRYDVEDIEEISRIRNLVVSNTRENKEVEDAMIVDVDVESPKSIAHIYPYEFWKLDPISQANVKLFNKDYNNLKVFHSGDLVSKHQALSLAPQLTSQPSTLLNEGLSKSYSSSNQTESNPTSVVPNTRSPSVVIKSDGSSSSTGIIEDDLSYSLISVNSLSAYGDFSFLPNVFHRLTENQNIDFSLLNSSQITEDVFINVIVRYIYEKKLFHFEFSSIRQSLVLTEYAVLVLRNQHNCKESTPEQLTSLFMRSLMTLVNEEFLTLLDEERYEWIKKLLRAKHISDIC</sequence>
<proteinExistence type="predicted"/>
<evidence type="ECO:0000313" key="1">
    <source>
        <dbReference type="EMBL" id="CAG8481266.1"/>
    </source>
</evidence>